<dbReference type="AlphaFoldDB" id="A0A9Q3BCW1"/>
<keyword evidence="3 10" id="KW-0813">Transport</keyword>
<evidence type="ECO:0000256" key="7">
    <source>
        <dbReference type="ARBA" id="ARBA00022927"/>
    </source>
</evidence>
<feature type="transmembrane region" description="Helical" evidence="10">
    <location>
        <begin position="996"/>
        <end position="1013"/>
    </location>
</feature>
<evidence type="ECO:0000313" key="14">
    <source>
        <dbReference type="Proteomes" id="UP000765509"/>
    </source>
</evidence>
<evidence type="ECO:0000259" key="11">
    <source>
        <dbReference type="Pfam" id="PF07819"/>
    </source>
</evidence>
<dbReference type="Pfam" id="PF07819">
    <property type="entry name" value="PGAP1"/>
    <property type="match status" value="1"/>
</dbReference>
<dbReference type="GO" id="GO:0050185">
    <property type="term" value="F:phosphatidylinositol deacylase activity"/>
    <property type="evidence" value="ECO:0007669"/>
    <property type="project" value="TreeGrafter"/>
</dbReference>
<feature type="domain" description="GPI inositol-deacylase transmembrane" evidence="12">
    <location>
        <begin position="706"/>
        <end position="1015"/>
    </location>
</feature>
<evidence type="ECO:0000256" key="4">
    <source>
        <dbReference type="ARBA" id="ARBA00022692"/>
    </source>
</evidence>
<dbReference type="EC" id="3.1.-.-" evidence="10"/>
<dbReference type="PANTHER" id="PTHR15495">
    <property type="entry name" value="NEGATIVE REGULATOR OF VESICLE FORMATION-RELATED"/>
    <property type="match status" value="1"/>
</dbReference>
<dbReference type="PANTHER" id="PTHR15495:SF7">
    <property type="entry name" value="GPI INOSITOL-DEACYLASE"/>
    <property type="match status" value="1"/>
</dbReference>
<evidence type="ECO:0000256" key="8">
    <source>
        <dbReference type="ARBA" id="ARBA00022989"/>
    </source>
</evidence>
<evidence type="ECO:0000256" key="2">
    <source>
        <dbReference type="ARBA" id="ARBA00006931"/>
    </source>
</evidence>
<keyword evidence="4 10" id="KW-0812">Transmembrane</keyword>
<protein>
    <recommendedName>
        <fullName evidence="10">GPI inositol-deacylase</fullName>
        <ecNumber evidence="10">3.1.-.-</ecNumber>
    </recommendedName>
</protein>
<keyword evidence="14" id="KW-1185">Reference proteome</keyword>
<feature type="transmembrane region" description="Helical" evidence="10">
    <location>
        <begin position="706"/>
        <end position="725"/>
    </location>
</feature>
<feature type="transmembrane region" description="Helical" evidence="10">
    <location>
        <begin position="916"/>
        <end position="938"/>
    </location>
</feature>
<comment type="caution">
    <text evidence="13">The sequence shown here is derived from an EMBL/GenBank/DDBJ whole genome shotgun (WGS) entry which is preliminary data.</text>
</comment>
<keyword evidence="5 10" id="KW-0378">Hydrolase</keyword>
<dbReference type="GO" id="GO:0006888">
    <property type="term" value="P:endoplasmic reticulum to Golgi vesicle-mediated transport"/>
    <property type="evidence" value="ECO:0007669"/>
    <property type="project" value="TreeGrafter"/>
</dbReference>
<keyword evidence="9 10" id="KW-0472">Membrane</keyword>
<feature type="transmembrane region" description="Helical" evidence="10">
    <location>
        <begin position="797"/>
        <end position="821"/>
    </location>
</feature>
<dbReference type="GO" id="GO:0015031">
    <property type="term" value="P:protein transport"/>
    <property type="evidence" value="ECO:0007669"/>
    <property type="project" value="UniProtKB-KW"/>
</dbReference>
<dbReference type="GO" id="GO:0005789">
    <property type="term" value="C:endoplasmic reticulum membrane"/>
    <property type="evidence" value="ECO:0007669"/>
    <property type="project" value="UniProtKB-SubCell"/>
</dbReference>
<proteinExistence type="inferred from homology"/>
<evidence type="ECO:0000256" key="6">
    <source>
        <dbReference type="ARBA" id="ARBA00022824"/>
    </source>
</evidence>
<feature type="domain" description="GPI inositol-deacylase PGAP1-like alpha/beta" evidence="11">
    <location>
        <begin position="106"/>
        <end position="349"/>
    </location>
</feature>
<organism evidence="13 14">
    <name type="scientific">Austropuccinia psidii MF-1</name>
    <dbReference type="NCBI Taxonomy" id="1389203"/>
    <lineage>
        <taxon>Eukaryota</taxon>
        <taxon>Fungi</taxon>
        <taxon>Dikarya</taxon>
        <taxon>Basidiomycota</taxon>
        <taxon>Pucciniomycotina</taxon>
        <taxon>Pucciniomycetes</taxon>
        <taxon>Pucciniales</taxon>
        <taxon>Sphaerophragmiaceae</taxon>
        <taxon>Austropuccinia</taxon>
    </lineage>
</organism>
<keyword evidence="8 10" id="KW-1133">Transmembrane helix</keyword>
<evidence type="ECO:0000256" key="5">
    <source>
        <dbReference type="ARBA" id="ARBA00022801"/>
    </source>
</evidence>
<evidence type="ECO:0000259" key="12">
    <source>
        <dbReference type="Pfam" id="PF25140"/>
    </source>
</evidence>
<keyword evidence="7 10" id="KW-0653">Protein transport</keyword>
<dbReference type="InterPro" id="IPR012908">
    <property type="entry name" value="PGAP1-ab_dom-like"/>
</dbReference>
<dbReference type="Proteomes" id="UP000765509">
    <property type="component" value="Unassembled WGS sequence"/>
</dbReference>
<dbReference type="EMBL" id="AVOT02000455">
    <property type="protein sequence ID" value="MBW0462937.1"/>
    <property type="molecule type" value="Genomic_DNA"/>
</dbReference>
<evidence type="ECO:0000256" key="10">
    <source>
        <dbReference type="RuleBase" id="RU365011"/>
    </source>
</evidence>
<dbReference type="Gene3D" id="3.40.50.1820">
    <property type="entry name" value="alpha/beta hydrolase"/>
    <property type="match status" value="1"/>
</dbReference>
<comment type="function">
    <text evidence="10">Involved in inositol deacylation of GPI-anchored proteins which plays important roles in the quality control and ER-associated degradation of GPI-anchored proteins.</text>
</comment>
<evidence type="ECO:0000313" key="13">
    <source>
        <dbReference type="EMBL" id="MBW0462937.1"/>
    </source>
</evidence>
<evidence type="ECO:0000256" key="1">
    <source>
        <dbReference type="ARBA" id="ARBA00004477"/>
    </source>
</evidence>
<accession>A0A9Q3BCW1</accession>
<dbReference type="InterPro" id="IPR039529">
    <property type="entry name" value="PGAP1/BST1"/>
</dbReference>
<sequence>MMKASKMFNLSKTTALITLTSSFLFIYFIRSFNDTLYSLDLVSFVGPRVSVDGKTCGAAKGKSAGSCRMSWMSPSYIQLQSINSPFNKTYSSYLYREHGWQLNHQPTGSPVLFIPGNAGSSRQVRSFGAAAATLYYQSPSQPHPSFSERLHPGLDFFTIDFNDQLSAFHGQTLIHQAEYANDVIQFILSTYQHSRSLFNPHLPIPSSVLIIGHSMGGLVARQMLMLPNYLNGTINTIISISSPHAIPPIPLERQIEAVYDQINSFWRHSYTFESVNHALEDLLLISISGGTSDTTIASDSSSLLSLAPDSHGLTVFTTTIPGVWSPMDHLAILWCDQLRRVLVKALLEVTDPRLSKQVRSVEDRLSLFESHLIHGHGIEPFQNDNRNLQRFLALSPDPGPYTIHSDYSSLRLTSSNLTQMGSLHTHIIPIPTEHGLNAYREFTLLSTLIVNDRLNLLVCKGTFPTQLLSSCQSVSRNYSSLLPRSQFVLPPARELGPDDQPDPPSVLNYIRVPPSDISNYDFIAIQIFNPSASSTFIVELDSEFLICEFRNLLTSVTTVTSLFFTLCTSGFSLRNFPQSPGLVSELKLPNFSSSLLAFKIILQRGSECNRRGLFAPMMRQHNPILGESKFHPNIHSAVLYTHFSTAYTPFRKMSKKENENRGLLLTFWVDPNACDGQNTNRSMKINLRLDWYESTRKVILRYRTSLIALPTGIIAMVLAIQLHAYQTSRQFIPFGSALSLWVKRYCLKNLCLIGVLQSIQSLVLSMLQSVSHQSDLGFSLVYPSSLVSDLLLGTDHLLFVLLVWLMVFVAIGWTVLMHIVLDVLLRFLIQVWITVRPASPSPHQAYYLGDSSQPVVNRMTGFLIFLGTLTVLFTPYQFTFIVLLIMQLIATLQALESDIRMRALDHNKGANRNVWYHYDYTILLLMICLLPCCLPIVLVWLRNLTGGWYQPFPEGRNVFRIIGFLLWTRWVRQTSMLSKGERFYKKPKYIQFTQRLFNMTGMMMMLYGIRHTYKTFDLK</sequence>
<evidence type="ECO:0000256" key="9">
    <source>
        <dbReference type="ARBA" id="ARBA00023136"/>
    </source>
</evidence>
<comment type="caution">
    <text evidence="10">Lacks conserved residue(s) required for the propagation of feature annotation.</text>
</comment>
<dbReference type="Pfam" id="PF25140">
    <property type="entry name" value="PGAP1_TMD"/>
    <property type="match status" value="1"/>
</dbReference>
<name>A0A9Q3BCW1_9BASI</name>
<comment type="subcellular location">
    <subcellularLocation>
        <location evidence="1">Endoplasmic reticulum membrane</location>
        <topology evidence="1">Multi-pass membrane protein</topology>
    </subcellularLocation>
</comment>
<evidence type="ECO:0000256" key="3">
    <source>
        <dbReference type="ARBA" id="ARBA00022448"/>
    </source>
</evidence>
<gene>
    <name evidence="13" type="ORF">O181_002652</name>
</gene>
<dbReference type="InterPro" id="IPR029058">
    <property type="entry name" value="AB_hydrolase_fold"/>
</dbReference>
<dbReference type="OrthoDB" id="348976at2759"/>
<comment type="similarity">
    <text evidence="2 10">Belongs to the GPI inositol-deacylase family.</text>
</comment>
<reference evidence="13" key="1">
    <citation type="submission" date="2021-03" db="EMBL/GenBank/DDBJ databases">
        <title>Draft genome sequence of rust myrtle Austropuccinia psidii MF-1, a brazilian biotype.</title>
        <authorList>
            <person name="Quecine M.C."/>
            <person name="Pachon D.M.R."/>
            <person name="Bonatelli M.L."/>
            <person name="Correr F.H."/>
            <person name="Franceschini L.M."/>
            <person name="Leite T.F."/>
            <person name="Margarido G.R.A."/>
            <person name="Almeida C.A."/>
            <person name="Ferrarezi J.A."/>
            <person name="Labate C.A."/>
        </authorList>
    </citation>
    <scope>NUCLEOTIDE SEQUENCE</scope>
    <source>
        <strain evidence="13">MF-1</strain>
    </source>
</reference>
<keyword evidence="6 10" id="KW-0256">Endoplasmic reticulum</keyword>
<dbReference type="GO" id="GO:0006505">
    <property type="term" value="P:GPI anchor metabolic process"/>
    <property type="evidence" value="ECO:0007669"/>
    <property type="project" value="TreeGrafter"/>
</dbReference>
<dbReference type="InterPro" id="IPR056824">
    <property type="entry name" value="PGAP1_TMD"/>
</dbReference>
<dbReference type="SUPFAM" id="SSF53474">
    <property type="entry name" value="alpha/beta-Hydrolases"/>
    <property type="match status" value="1"/>
</dbReference>